<proteinExistence type="predicted"/>
<dbReference type="EMBL" id="KN837246">
    <property type="protein sequence ID" value="KIJ31210.1"/>
    <property type="molecule type" value="Genomic_DNA"/>
</dbReference>
<reference evidence="2 3" key="1">
    <citation type="submission" date="2014-06" db="EMBL/GenBank/DDBJ databases">
        <title>Evolutionary Origins and Diversification of the Mycorrhizal Mutualists.</title>
        <authorList>
            <consortium name="DOE Joint Genome Institute"/>
            <consortium name="Mycorrhizal Genomics Consortium"/>
            <person name="Kohler A."/>
            <person name="Kuo A."/>
            <person name="Nagy L.G."/>
            <person name="Floudas D."/>
            <person name="Copeland A."/>
            <person name="Barry K.W."/>
            <person name="Cichocki N."/>
            <person name="Veneault-Fourrey C."/>
            <person name="LaButti K."/>
            <person name="Lindquist E.A."/>
            <person name="Lipzen A."/>
            <person name="Lundell T."/>
            <person name="Morin E."/>
            <person name="Murat C."/>
            <person name="Riley R."/>
            <person name="Ohm R."/>
            <person name="Sun H."/>
            <person name="Tunlid A."/>
            <person name="Henrissat B."/>
            <person name="Grigoriev I.V."/>
            <person name="Hibbett D.S."/>
            <person name="Martin F."/>
        </authorList>
    </citation>
    <scope>NUCLEOTIDE SEQUENCE [LARGE SCALE GENOMIC DNA]</scope>
    <source>
        <strain evidence="2 3">SS14</strain>
    </source>
</reference>
<evidence type="ECO:0000313" key="2">
    <source>
        <dbReference type="EMBL" id="KIJ31210.1"/>
    </source>
</evidence>
<protein>
    <submittedName>
        <fullName evidence="2">Uncharacterized protein</fullName>
    </submittedName>
</protein>
<organism evidence="2 3">
    <name type="scientific">Sphaerobolus stellatus (strain SS14)</name>
    <dbReference type="NCBI Taxonomy" id="990650"/>
    <lineage>
        <taxon>Eukaryota</taxon>
        <taxon>Fungi</taxon>
        <taxon>Dikarya</taxon>
        <taxon>Basidiomycota</taxon>
        <taxon>Agaricomycotina</taxon>
        <taxon>Agaricomycetes</taxon>
        <taxon>Phallomycetidae</taxon>
        <taxon>Geastrales</taxon>
        <taxon>Sphaerobolaceae</taxon>
        <taxon>Sphaerobolus</taxon>
    </lineage>
</organism>
<feature type="region of interest" description="Disordered" evidence="1">
    <location>
        <begin position="1"/>
        <end position="29"/>
    </location>
</feature>
<name>A0A0C9V179_SPHS4</name>
<gene>
    <name evidence="2" type="ORF">M422DRAFT_267164</name>
</gene>
<sequence>MSSTSLPYPEHSDPVYAYGVQPPDPRKEDAKERAIERIVASPNSVTQCFEWTIKGTGGNQLGVFNFVGIIDHDIHWTKLDAYGNLEYNSQTINADLITKMKYQIAVKDFGNMFSYVSKWAKYAQDLLWWLERAQIEKLDANKSSNTPSPLVHSFVREDSETGDCYIILNTYPIVTSIPPKTTDQVGRQAIGSGIKGSPVKRVDKPAVGTILIDPRKLKLIHLRDPSDRFSPLWSQARDIPLSIPNIRDDKGILISARDYDQKLVHGQLVDIEGTLRLVASTILAMSRYDASPSTLFPSLISRMAPPGMSGSSLSPRNANSILGVSIVKIILPPPRGLDSPATQYHVLAADI</sequence>
<dbReference type="HOGENOM" id="CLU_790280_0_0_1"/>
<evidence type="ECO:0000256" key="1">
    <source>
        <dbReference type="SAM" id="MobiDB-lite"/>
    </source>
</evidence>
<keyword evidence="3" id="KW-1185">Reference proteome</keyword>
<dbReference type="OrthoDB" id="2690420at2759"/>
<accession>A0A0C9V179</accession>
<dbReference type="Proteomes" id="UP000054279">
    <property type="component" value="Unassembled WGS sequence"/>
</dbReference>
<evidence type="ECO:0000313" key="3">
    <source>
        <dbReference type="Proteomes" id="UP000054279"/>
    </source>
</evidence>
<dbReference type="AlphaFoldDB" id="A0A0C9V179"/>